<dbReference type="EMBL" id="JBHULK010000004">
    <property type="protein sequence ID" value="MFD2535628.1"/>
    <property type="molecule type" value="Genomic_DNA"/>
</dbReference>
<feature type="domain" description="HTH araC/xylS-type" evidence="6">
    <location>
        <begin position="292"/>
        <end position="395"/>
    </location>
</feature>
<feature type="transmembrane region" description="Helical" evidence="5">
    <location>
        <begin position="193"/>
        <end position="215"/>
    </location>
</feature>
<dbReference type="InterPro" id="IPR009057">
    <property type="entry name" value="Homeodomain-like_sf"/>
</dbReference>
<dbReference type="Gene3D" id="1.10.10.60">
    <property type="entry name" value="Homeodomain-like"/>
    <property type="match status" value="2"/>
</dbReference>
<keyword evidence="2" id="KW-0238">DNA-binding</keyword>
<reference evidence="8" key="1">
    <citation type="journal article" date="2019" name="Int. J. Syst. Evol. Microbiol.">
        <title>The Global Catalogue of Microorganisms (GCM) 10K type strain sequencing project: providing services to taxonomists for standard genome sequencing and annotation.</title>
        <authorList>
            <consortium name="The Broad Institute Genomics Platform"/>
            <consortium name="The Broad Institute Genome Sequencing Center for Infectious Disease"/>
            <person name="Wu L."/>
            <person name="Ma J."/>
        </authorList>
    </citation>
    <scope>NUCLEOTIDE SEQUENCE [LARGE SCALE GENOMIC DNA]</scope>
    <source>
        <strain evidence="8">KCTC 42903</strain>
    </source>
</reference>
<organism evidence="7 8">
    <name type="scientific">Gelatiniphilus marinus</name>
    <dbReference type="NCBI Taxonomy" id="1759464"/>
    <lineage>
        <taxon>Bacteria</taxon>
        <taxon>Pseudomonadati</taxon>
        <taxon>Bacteroidota</taxon>
        <taxon>Flavobacteriia</taxon>
        <taxon>Flavobacteriales</taxon>
        <taxon>Flavobacteriaceae</taxon>
        <taxon>Gelatiniphilus</taxon>
    </lineage>
</organism>
<feature type="transmembrane region" description="Helical" evidence="5">
    <location>
        <begin position="149"/>
        <end position="172"/>
    </location>
</feature>
<evidence type="ECO:0000256" key="4">
    <source>
        <dbReference type="SAM" id="Coils"/>
    </source>
</evidence>
<dbReference type="PROSITE" id="PS01124">
    <property type="entry name" value="HTH_ARAC_FAMILY_2"/>
    <property type="match status" value="1"/>
</dbReference>
<accession>A0ABW5JSZ9</accession>
<keyword evidence="5" id="KW-1133">Transmembrane helix</keyword>
<dbReference type="PANTHER" id="PTHR43280">
    <property type="entry name" value="ARAC-FAMILY TRANSCRIPTIONAL REGULATOR"/>
    <property type="match status" value="1"/>
</dbReference>
<feature type="coiled-coil region" evidence="4">
    <location>
        <begin position="252"/>
        <end position="300"/>
    </location>
</feature>
<feature type="transmembrane region" description="Helical" evidence="5">
    <location>
        <begin position="67"/>
        <end position="85"/>
    </location>
</feature>
<comment type="caution">
    <text evidence="7">The sequence shown here is derived from an EMBL/GenBank/DDBJ whole genome shotgun (WGS) entry which is preliminary data.</text>
</comment>
<feature type="transmembrane region" description="Helical" evidence="5">
    <location>
        <begin position="34"/>
        <end position="55"/>
    </location>
</feature>
<dbReference type="InterPro" id="IPR018060">
    <property type="entry name" value="HTH_AraC"/>
</dbReference>
<evidence type="ECO:0000259" key="6">
    <source>
        <dbReference type="PROSITE" id="PS01124"/>
    </source>
</evidence>
<evidence type="ECO:0000313" key="7">
    <source>
        <dbReference type="EMBL" id="MFD2535628.1"/>
    </source>
</evidence>
<keyword evidence="3" id="KW-0804">Transcription</keyword>
<feature type="transmembrane region" description="Helical" evidence="5">
    <location>
        <begin position="227"/>
        <end position="245"/>
    </location>
</feature>
<gene>
    <name evidence="7" type="ORF">ACFSQS_10995</name>
</gene>
<keyword evidence="5" id="KW-0812">Transmembrane</keyword>
<feature type="transmembrane region" description="Helical" evidence="5">
    <location>
        <begin position="97"/>
        <end position="116"/>
    </location>
</feature>
<evidence type="ECO:0000256" key="5">
    <source>
        <dbReference type="SAM" id="Phobius"/>
    </source>
</evidence>
<evidence type="ECO:0000313" key="8">
    <source>
        <dbReference type="Proteomes" id="UP001597441"/>
    </source>
</evidence>
<sequence length="400" mass="45764">MILEKIIVFTPIYVSIFWSIVFFANHYSANKPRYFLGVFMATTAILYICHAFFFLGFKALYLKTDSLYLFSSLSVFPLYYIYVLLLTRDTSIKKIHFIHFLPAIILGFSLLVSQLISTTEDKLAYYQSALLQNNWPLAGASLSTITMSALFFTSRLIFGIQAFVYLLLGYSLAKKYNYRIANFYSNLEGRELVWVKLLSITFLITALASIVANIAGRGSFMHHNWLLAIPSLVFSTLLFTIGLLGNKQNFTVKGLEADKENEAETILEEKENVYCTTNLLNRTQQRNETLKREVLKLLKEKKIYLNPELKITEMCKMLSTNRTYLSGFINQEFELSFNELINSYRVHQAVSILKTNNNDLTLNDIAIASGFGSVSSLNRVFKNHTGSTISHYKQKHINTP</sequence>
<feature type="transmembrane region" description="Helical" evidence="5">
    <location>
        <begin position="6"/>
        <end position="27"/>
    </location>
</feature>
<dbReference type="Proteomes" id="UP001597441">
    <property type="component" value="Unassembled WGS sequence"/>
</dbReference>
<evidence type="ECO:0000256" key="3">
    <source>
        <dbReference type="ARBA" id="ARBA00023163"/>
    </source>
</evidence>
<evidence type="ECO:0000256" key="1">
    <source>
        <dbReference type="ARBA" id="ARBA00023015"/>
    </source>
</evidence>
<name>A0ABW5JSZ9_9FLAO</name>
<keyword evidence="5" id="KW-0472">Membrane</keyword>
<evidence type="ECO:0000256" key="2">
    <source>
        <dbReference type="ARBA" id="ARBA00023125"/>
    </source>
</evidence>
<keyword evidence="1" id="KW-0805">Transcription regulation</keyword>
<dbReference type="Pfam" id="PF12833">
    <property type="entry name" value="HTH_18"/>
    <property type="match status" value="1"/>
</dbReference>
<dbReference type="SMART" id="SM00342">
    <property type="entry name" value="HTH_ARAC"/>
    <property type="match status" value="1"/>
</dbReference>
<protein>
    <submittedName>
        <fullName evidence="7">Helix-turn-helix domain-containing protein</fullName>
    </submittedName>
</protein>
<keyword evidence="4" id="KW-0175">Coiled coil</keyword>
<proteinExistence type="predicted"/>
<dbReference type="SUPFAM" id="SSF46689">
    <property type="entry name" value="Homeodomain-like"/>
    <property type="match status" value="1"/>
</dbReference>
<dbReference type="PANTHER" id="PTHR43280:SF29">
    <property type="entry name" value="ARAC-FAMILY TRANSCRIPTIONAL REGULATOR"/>
    <property type="match status" value="1"/>
</dbReference>
<keyword evidence="8" id="KW-1185">Reference proteome</keyword>
<dbReference type="RefSeq" id="WP_388018485.1">
    <property type="nucleotide sequence ID" value="NZ_JBHUDT010000004.1"/>
</dbReference>